<sequence length="86" mass="9502">MPLRLHPDVTITDTADGTVLLHGRTGRYYQLNPTGAAVLHRLVAGEEPDRIAHRLAEHHRIDPDQAHRDVTAVLTQLLAATLVVRS</sequence>
<gene>
    <name evidence="1" type="ORF">LX83_003188</name>
</gene>
<accession>A0AAE3GFC8</accession>
<evidence type="ECO:0000313" key="2">
    <source>
        <dbReference type="Proteomes" id="UP001206128"/>
    </source>
</evidence>
<protein>
    <submittedName>
        <fullName evidence="1">Coenzyme PQQ synthesis protein D (PqqD)</fullName>
    </submittedName>
</protein>
<dbReference type="RefSeq" id="WP_253772102.1">
    <property type="nucleotide sequence ID" value="NZ_JAMTCK010000007.1"/>
</dbReference>
<proteinExistence type="predicted"/>
<dbReference type="Proteomes" id="UP001206128">
    <property type="component" value="Unassembled WGS sequence"/>
</dbReference>
<dbReference type="Pfam" id="PF05402">
    <property type="entry name" value="PqqD"/>
    <property type="match status" value="1"/>
</dbReference>
<dbReference type="Gene3D" id="1.10.10.1150">
    <property type="entry name" value="Coenzyme PQQ synthesis protein D (PqqD)"/>
    <property type="match status" value="1"/>
</dbReference>
<keyword evidence="2" id="KW-1185">Reference proteome</keyword>
<dbReference type="InterPro" id="IPR041881">
    <property type="entry name" value="PqqD_sf"/>
</dbReference>
<dbReference type="AlphaFoldDB" id="A0AAE3GFC8"/>
<comment type="caution">
    <text evidence="1">The sequence shown here is derived from an EMBL/GenBank/DDBJ whole genome shotgun (WGS) entry which is preliminary data.</text>
</comment>
<organism evidence="1 2">
    <name type="scientific">Goodfellowiella coeruleoviolacea</name>
    <dbReference type="NCBI Taxonomy" id="334858"/>
    <lineage>
        <taxon>Bacteria</taxon>
        <taxon>Bacillati</taxon>
        <taxon>Actinomycetota</taxon>
        <taxon>Actinomycetes</taxon>
        <taxon>Pseudonocardiales</taxon>
        <taxon>Pseudonocardiaceae</taxon>
        <taxon>Goodfellowiella</taxon>
    </lineage>
</organism>
<name>A0AAE3GFC8_9PSEU</name>
<dbReference type="EMBL" id="JAMTCK010000007">
    <property type="protein sequence ID" value="MCP2166320.1"/>
    <property type="molecule type" value="Genomic_DNA"/>
</dbReference>
<evidence type="ECO:0000313" key="1">
    <source>
        <dbReference type="EMBL" id="MCP2166320.1"/>
    </source>
</evidence>
<reference evidence="1" key="1">
    <citation type="submission" date="2022-06" db="EMBL/GenBank/DDBJ databases">
        <title>Genomic Encyclopedia of Archaeal and Bacterial Type Strains, Phase II (KMG-II): from individual species to whole genera.</title>
        <authorList>
            <person name="Goeker M."/>
        </authorList>
    </citation>
    <scope>NUCLEOTIDE SEQUENCE</scope>
    <source>
        <strain evidence="1">DSM 43935</strain>
    </source>
</reference>
<dbReference type="InterPro" id="IPR008792">
    <property type="entry name" value="PQQD"/>
</dbReference>
<dbReference type="NCBIfam" id="NF033530">
    <property type="entry name" value="lasso_PqqD_Strm"/>
    <property type="match status" value="1"/>
</dbReference>